<comment type="caution">
    <text evidence="4">The sequence shown here is derived from an EMBL/GenBank/DDBJ whole genome shotgun (WGS) entry which is preliminary data.</text>
</comment>
<feature type="region of interest" description="Disordered" evidence="2">
    <location>
        <begin position="135"/>
        <end position="156"/>
    </location>
</feature>
<name>A0A561SZF5_9PSEU</name>
<dbReference type="InterPro" id="IPR023393">
    <property type="entry name" value="START-like_dom_sf"/>
</dbReference>
<protein>
    <submittedName>
        <fullName evidence="4">Uncharacterized protein YndB with AHSA1/START domain</fullName>
    </submittedName>
</protein>
<dbReference type="SUPFAM" id="SSF55961">
    <property type="entry name" value="Bet v1-like"/>
    <property type="match status" value="1"/>
</dbReference>
<dbReference type="AlphaFoldDB" id="A0A561SZF5"/>
<evidence type="ECO:0000256" key="1">
    <source>
        <dbReference type="ARBA" id="ARBA00006817"/>
    </source>
</evidence>
<dbReference type="CDD" id="cd07814">
    <property type="entry name" value="SRPBCC_CalC_Aha1-like"/>
    <property type="match status" value="1"/>
</dbReference>
<keyword evidence="5" id="KW-1185">Reference proteome</keyword>
<dbReference type="Gene3D" id="3.30.530.20">
    <property type="match status" value="1"/>
</dbReference>
<feature type="domain" description="Activator of Hsp90 ATPase homologue 1/2-like C-terminal" evidence="3">
    <location>
        <begin position="12"/>
        <end position="131"/>
    </location>
</feature>
<evidence type="ECO:0000259" key="3">
    <source>
        <dbReference type="Pfam" id="PF08327"/>
    </source>
</evidence>
<dbReference type="Proteomes" id="UP000321261">
    <property type="component" value="Unassembled WGS sequence"/>
</dbReference>
<accession>A0A561SZF5</accession>
<sequence>MKLVVQELVIAAPTDVVYELLTDPVEFVRWMAEEAVLDARPGGAIRWTHANGDTCSGTYVELVPGRRVVFTYGWERPEVEIPPGSTTVEIDLTPTVDGGTLLKLVHRGLAAPAADAHDGGWHHYLGRLGRLAAGDPPGPDPFASRRVPTPAELAQR</sequence>
<evidence type="ECO:0000313" key="5">
    <source>
        <dbReference type="Proteomes" id="UP000321261"/>
    </source>
</evidence>
<gene>
    <name evidence="4" type="ORF">FHX44_116185</name>
</gene>
<evidence type="ECO:0000256" key="2">
    <source>
        <dbReference type="SAM" id="MobiDB-lite"/>
    </source>
</evidence>
<dbReference type="Pfam" id="PF08327">
    <property type="entry name" value="AHSA1"/>
    <property type="match status" value="1"/>
</dbReference>
<proteinExistence type="inferred from homology"/>
<dbReference type="InterPro" id="IPR013538">
    <property type="entry name" value="ASHA1/2-like_C"/>
</dbReference>
<evidence type="ECO:0000313" key="4">
    <source>
        <dbReference type="EMBL" id="TWF80243.1"/>
    </source>
</evidence>
<organism evidence="4 5">
    <name type="scientific">Pseudonocardia hierapolitana</name>
    <dbReference type="NCBI Taxonomy" id="1128676"/>
    <lineage>
        <taxon>Bacteria</taxon>
        <taxon>Bacillati</taxon>
        <taxon>Actinomycetota</taxon>
        <taxon>Actinomycetes</taxon>
        <taxon>Pseudonocardiales</taxon>
        <taxon>Pseudonocardiaceae</taxon>
        <taxon>Pseudonocardia</taxon>
    </lineage>
</organism>
<dbReference type="EMBL" id="VIWU01000001">
    <property type="protein sequence ID" value="TWF80243.1"/>
    <property type="molecule type" value="Genomic_DNA"/>
</dbReference>
<reference evidence="4 5" key="1">
    <citation type="submission" date="2019-06" db="EMBL/GenBank/DDBJ databases">
        <title>Sequencing the genomes of 1000 actinobacteria strains.</title>
        <authorList>
            <person name="Klenk H.-P."/>
        </authorList>
    </citation>
    <scope>NUCLEOTIDE SEQUENCE [LARGE SCALE GENOMIC DNA]</scope>
    <source>
        <strain evidence="4 5">DSM 45671</strain>
    </source>
</reference>
<dbReference type="RefSeq" id="WP_147258958.1">
    <property type="nucleotide sequence ID" value="NZ_VIWU01000001.1"/>
</dbReference>
<dbReference type="OrthoDB" id="9803476at2"/>
<comment type="similarity">
    <text evidence="1">Belongs to the AHA1 family.</text>
</comment>